<organism evidence="4 5">
    <name type="scientific">Zhihengliuella alba</name>
    <dbReference type="NCBI Taxonomy" id="547018"/>
    <lineage>
        <taxon>Bacteria</taxon>
        <taxon>Bacillati</taxon>
        <taxon>Actinomycetota</taxon>
        <taxon>Actinomycetes</taxon>
        <taxon>Micrococcales</taxon>
        <taxon>Micrococcaceae</taxon>
        <taxon>Zhihengliuella</taxon>
    </lineage>
</organism>
<feature type="region of interest" description="Disordered" evidence="1">
    <location>
        <begin position="144"/>
        <end position="163"/>
    </location>
</feature>
<reference evidence="5" key="1">
    <citation type="journal article" date="2019" name="Int. J. Syst. Evol. Microbiol.">
        <title>The Global Catalogue of Microorganisms (GCM) 10K type strain sequencing project: providing services to taxonomists for standard genome sequencing and annotation.</title>
        <authorList>
            <consortium name="The Broad Institute Genomics Platform"/>
            <consortium name="The Broad Institute Genome Sequencing Center for Infectious Disease"/>
            <person name="Wu L."/>
            <person name="Ma J."/>
        </authorList>
    </citation>
    <scope>NUCLEOTIDE SEQUENCE [LARGE SCALE GENOMIC DNA]</scope>
    <source>
        <strain evidence="5">JCM 16961</strain>
    </source>
</reference>
<evidence type="ECO:0000313" key="5">
    <source>
        <dbReference type="Proteomes" id="UP001501536"/>
    </source>
</evidence>
<dbReference type="Proteomes" id="UP001501536">
    <property type="component" value="Unassembled WGS sequence"/>
</dbReference>
<keyword evidence="3" id="KW-0732">Signal</keyword>
<evidence type="ECO:0000256" key="3">
    <source>
        <dbReference type="SAM" id="SignalP"/>
    </source>
</evidence>
<evidence type="ECO:0000313" key="4">
    <source>
        <dbReference type="EMBL" id="GAA3711641.1"/>
    </source>
</evidence>
<keyword evidence="2" id="KW-0472">Membrane</keyword>
<name>A0ABP7DXP9_9MICC</name>
<dbReference type="EMBL" id="BAABCJ010000007">
    <property type="protein sequence ID" value="GAA3711641.1"/>
    <property type="molecule type" value="Genomic_DNA"/>
</dbReference>
<feature type="chain" id="PRO_5047478958" description="DUF4405 domain-containing protein" evidence="3">
    <location>
        <begin position="21"/>
        <end position="163"/>
    </location>
</feature>
<evidence type="ECO:0000256" key="1">
    <source>
        <dbReference type="SAM" id="MobiDB-lite"/>
    </source>
</evidence>
<keyword evidence="2" id="KW-0812">Transmembrane</keyword>
<protein>
    <recommendedName>
        <fullName evidence="6">DUF4405 domain-containing protein</fullName>
    </recommendedName>
</protein>
<keyword evidence="5" id="KW-1185">Reference proteome</keyword>
<evidence type="ECO:0008006" key="6">
    <source>
        <dbReference type="Google" id="ProtNLM"/>
    </source>
</evidence>
<comment type="caution">
    <text evidence="4">The sequence shown here is derived from an EMBL/GenBank/DDBJ whole genome shotgun (WGS) entry which is preliminary data.</text>
</comment>
<keyword evidence="2" id="KW-1133">Transmembrane helix</keyword>
<accession>A0ABP7DXP9</accession>
<feature type="transmembrane region" description="Helical" evidence="2">
    <location>
        <begin position="116"/>
        <end position="135"/>
    </location>
</feature>
<feature type="signal peptide" evidence="3">
    <location>
        <begin position="1"/>
        <end position="20"/>
    </location>
</feature>
<proteinExistence type="predicted"/>
<sequence length="163" mass="16395">MRLRPAGVAIALLGSAAAVAHVALLPEMGGRHGWVAAALMAVVALHCARCALHAGGLRRRRTTAAAAPALCPRSLLHVHVCAAVMALVHTALVLGLPGHGHGLGHGAHGAAHGHGGGMLAILGVELALCWSAAWARGRLLRPARTSPPSPLAAGRAGRHAPVQ</sequence>
<gene>
    <name evidence="4" type="ORF">GCM10022377_26320</name>
</gene>
<evidence type="ECO:0000256" key="2">
    <source>
        <dbReference type="SAM" id="Phobius"/>
    </source>
</evidence>
<feature type="transmembrane region" description="Helical" evidence="2">
    <location>
        <begin position="75"/>
        <end position="96"/>
    </location>
</feature>
<dbReference type="RefSeq" id="WP_344885586.1">
    <property type="nucleotide sequence ID" value="NZ_BAABCJ010000007.1"/>
</dbReference>
<feature type="transmembrane region" description="Helical" evidence="2">
    <location>
        <begin position="34"/>
        <end position="54"/>
    </location>
</feature>